<name>A0ABW3ZJI7_9RHOB</name>
<reference evidence="2" key="1">
    <citation type="journal article" date="2019" name="Int. J. Syst. Evol. Microbiol.">
        <title>The Global Catalogue of Microorganisms (GCM) 10K type strain sequencing project: providing services to taxonomists for standard genome sequencing and annotation.</title>
        <authorList>
            <consortium name="The Broad Institute Genomics Platform"/>
            <consortium name="The Broad Institute Genome Sequencing Center for Infectious Disease"/>
            <person name="Wu L."/>
            <person name="Ma J."/>
        </authorList>
    </citation>
    <scope>NUCLEOTIDE SEQUENCE [LARGE SCALE GENOMIC DNA]</scope>
    <source>
        <strain evidence="2">CCUG 62953</strain>
    </source>
</reference>
<gene>
    <name evidence="1" type="ORF">ACFQ4E_10800</name>
</gene>
<keyword evidence="2" id="KW-1185">Reference proteome</keyword>
<organism evidence="1 2">
    <name type="scientific">Litorisediminicola beolgyonensis</name>
    <dbReference type="NCBI Taxonomy" id="1173614"/>
    <lineage>
        <taxon>Bacteria</taxon>
        <taxon>Pseudomonadati</taxon>
        <taxon>Pseudomonadota</taxon>
        <taxon>Alphaproteobacteria</taxon>
        <taxon>Rhodobacterales</taxon>
        <taxon>Paracoccaceae</taxon>
        <taxon>Litorisediminicola</taxon>
    </lineage>
</organism>
<protein>
    <submittedName>
        <fullName evidence="1">Uncharacterized protein</fullName>
    </submittedName>
</protein>
<proteinExistence type="predicted"/>
<evidence type="ECO:0000313" key="1">
    <source>
        <dbReference type="EMBL" id="MFD1342910.1"/>
    </source>
</evidence>
<dbReference type="Proteomes" id="UP001597135">
    <property type="component" value="Unassembled WGS sequence"/>
</dbReference>
<dbReference type="RefSeq" id="WP_386803394.1">
    <property type="nucleotide sequence ID" value="NZ_JBHTMU010000016.1"/>
</dbReference>
<dbReference type="EMBL" id="JBHTMU010000016">
    <property type="protein sequence ID" value="MFD1342910.1"/>
    <property type="molecule type" value="Genomic_DNA"/>
</dbReference>
<accession>A0ABW3ZJI7</accession>
<sequence>MTIPQYKIDRIIELARENVSRLDIATQVGVPAERVYSIIAEQRKKGVPIARPTKMTGNFCTKPRIVIEQRVLDTLEPFALHRNMTARELAAEILELVARDGIVDAVLDDGGARD</sequence>
<comment type="caution">
    <text evidence="1">The sequence shown here is derived from an EMBL/GenBank/DDBJ whole genome shotgun (WGS) entry which is preliminary data.</text>
</comment>
<evidence type="ECO:0000313" key="2">
    <source>
        <dbReference type="Proteomes" id="UP001597135"/>
    </source>
</evidence>